<comment type="caution">
    <text evidence="2">The sequence shown here is derived from an EMBL/GenBank/DDBJ whole genome shotgun (WGS) entry which is preliminary data.</text>
</comment>
<name>A0A8J5S5E1_ZIZPA</name>
<dbReference type="Proteomes" id="UP000729402">
    <property type="component" value="Unassembled WGS sequence"/>
</dbReference>
<accession>A0A8J5S5E1</accession>
<feature type="region of interest" description="Disordered" evidence="1">
    <location>
        <begin position="1"/>
        <end position="50"/>
    </location>
</feature>
<proteinExistence type="predicted"/>
<organism evidence="2 3">
    <name type="scientific">Zizania palustris</name>
    <name type="common">Northern wild rice</name>
    <dbReference type="NCBI Taxonomy" id="103762"/>
    <lineage>
        <taxon>Eukaryota</taxon>
        <taxon>Viridiplantae</taxon>
        <taxon>Streptophyta</taxon>
        <taxon>Embryophyta</taxon>
        <taxon>Tracheophyta</taxon>
        <taxon>Spermatophyta</taxon>
        <taxon>Magnoliopsida</taxon>
        <taxon>Liliopsida</taxon>
        <taxon>Poales</taxon>
        <taxon>Poaceae</taxon>
        <taxon>BOP clade</taxon>
        <taxon>Oryzoideae</taxon>
        <taxon>Oryzeae</taxon>
        <taxon>Zizaniinae</taxon>
        <taxon>Zizania</taxon>
    </lineage>
</organism>
<protein>
    <submittedName>
        <fullName evidence="2">Uncharacterized protein</fullName>
    </submittedName>
</protein>
<evidence type="ECO:0000313" key="2">
    <source>
        <dbReference type="EMBL" id="KAG8064558.1"/>
    </source>
</evidence>
<gene>
    <name evidence="2" type="ORF">GUJ93_ZPchr0004g38449</name>
</gene>
<reference evidence="2" key="1">
    <citation type="journal article" date="2021" name="bioRxiv">
        <title>Whole Genome Assembly and Annotation of Northern Wild Rice, Zizania palustris L., Supports a Whole Genome Duplication in the Zizania Genus.</title>
        <authorList>
            <person name="Haas M."/>
            <person name="Kono T."/>
            <person name="Macchietto M."/>
            <person name="Millas R."/>
            <person name="McGilp L."/>
            <person name="Shao M."/>
            <person name="Duquette J."/>
            <person name="Hirsch C.N."/>
            <person name="Kimball J."/>
        </authorList>
    </citation>
    <scope>NUCLEOTIDE SEQUENCE</scope>
    <source>
        <tissue evidence="2">Fresh leaf tissue</tissue>
    </source>
</reference>
<dbReference type="EMBL" id="JAAALK010000285">
    <property type="protein sequence ID" value="KAG8064558.1"/>
    <property type="molecule type" value="Genomic_DNA"/>
</dbReference>
<dbReference type="AlphaFoldDB" id="A0A8J5S5E1"/>
<keyword evidence="3" id="KW-1185">Reference proteome</keyword>
<evidence type="ECO:0000313" key="3">
    <source>
        <dbReference type="Proteomes" id="UP000729402"/>
    </source>
</evidence>
<evidence type="ECO:0000256" key="1">
    <source>
        <dbReference type="SAM" id="MobiDB-lite"/>
    </source>
</evidence>
<feature type="compositionally biased region" description="Basic and acidic residues" evidence="1">
    <location>
        <begin position="1"/>
        <end position="10"/>
    </location>
</feature>
<reference evidence="2" key="2">
    <citation type="submission" date="2021-02" db="EMBL/GenBank/DDBJ databases">
        <authorList>
            <person name="Kimball J.A."/>
            <person name="Haas M.W."/>
            <person name="Macchietto M."/>
            <person name="Kono T."/>
            <person name="Duquette J."/>
            <person name="Shao M."/>
        </authorList>
    </citation>
    <scope>NUCLEOTIDE SEQUENCE</scope>
    <source>
        <tissue evidence="2">Fresh leaf tissue</tissue>
    </source>
</reference>
<sequence>MRTGARRPEPEPPQLRQGARRVPAQARQPVPSPSDHRVQRRQSSLPDPPHVAHRCCCALHRSAAATPPPGTLLPRPSASMDLFAIATPASIPSPADATAIGGTTTTTITVGARPFEEGRDG</sequence>